<reference evidence="1 2" key="1">
    <citation type="submission" date="2024-01" db="EMBL/GenBank/DDBJ databases">
        <title>Genomic insights into the taxonomy and metabolism of the cyanobacterium Pannus brasiliensis CCIBt3594.</title>
        <authorList>
            <person name="Machado M."/>
            <person name="Botero N.B."/>
            <person name="Andreote A.P.D."/>
            <person name="Feitosa A.M.T."/>
            <person name="Popin R."/>
            <person name="Sivonen K."/>
            <person name="Fiore M.F."/>
        </authorList>
    </citation>
    <scope>NUCLEOTIDE SEQUENCE [LARGE SCALE GENOMIC DNA]</scope>
    <source>
        <strain evidence="1 2">CCIBt3594</strain>
    </source>
</reference>
<dbReference type="SUPFAM" id="SSF46785">
    <property type="entry name" value="Winged helix' DNA-binding domain"/>
    <property type="match status" value="1"/>
</dbReference>
<dbReference type="EMBL" id="JBAFSM010000008">
    <property type="protein sequence ID" value="MEG3436568.1"/>
    <property type="molecule type" value="Genomic_DNA"/>
</dbReference>
<name>A0AAW9QTB7_9CHRO</name>
<gene>
    <name evidence="1" type="ORF">V0288_05500</name>
</gene>
<comment type="caution">
    <text evidence="1">The sequence shown here is derived from an EMBL/GenBank/DDBJ whole genome shotgun (WGS) entry which is preliminary data.</text>
</comment>
<sequence>MREIIQLTQLELVLLQLIDKGKGQWSWYEIANALSRQEVPREPDMMTVLKNLARQGFVKRYVEPGSPRDRWELTPEGELLLQ</sequence>
<protein>
    <submittedName>
        <fullName evidence="1">Uncharacterized protein</fullName>
    </submittedName>
</protein>
<evidence type="ECO:0000313" key="2">
    <source>
        <dbReference type="Proteomes" id="UP001328733"/>
    </source>
</evidence>
<accession>A0AAW9QTB7</accession>
<proteinExistence type="predicted"/>
<dbReference type="Gene3D" id="1.10.10.10">
    <property type="entry name" value="Winged helix-like DNA-binding domain superfamily/Winged helix DNA-binding domain"/>
    <property type="match status" value="1"/>
</dbReference>
<dbReference type="AlphaFoldDB" id="A0AAW9QTB7"/>
<evidence type="ECO:0000313" key="1">
    <source>
        <dbReference type="EMBL" id="MEG3436568.1"/>
    </source>
</evidence>
<keyword evidence="2" id="KW-1185">Reference proteome</keyword>
<dbReference type="InterPro" id="IPR036388">
    <property type="entry name" value="WH-like_DNA-bd_sf"/>
</dbReference>
<dbReference type="RefSeq" id="WP_332864026.1">
    <property type="nucleotide sequence ID" value="NZ_JBAFSM010000008.1"/>
</dbReference>
<dbReference type="Proteomes" id="UP001328733">
    <property type="component" value="Unassembled WGS sequence"/>
</dbReference>
<organism evidence="1 2">
    <name type="scientific">Pannus brasiliensis CCIBt3594</name>
    <dbReference type="NCBI Taxonomy" id="1427578"/>
    <lineage>
        <taxon>Bacteria</taxon>
        <taxon>Bacillati</taxon>
        <taxon>Cyanobacteriota</taxon>
        <taxon>Cyanophyceae</taxon>
        <taxon>Oscillatoriophycideae</taxon>
        <taxon>Chroococcales</taxon>
        <taxon>Microcystaceae</taxon>
        <taxon>Pannus</taxon>
    </lineage>
</organism>
<dbReference type="InterPro" id="IPR036390">
    <property type="entry name" value="WH_DNA-bd_sf"/>
</dbReference>